<evidence type="ECO:0000259" key="6">
    <source>
        <dbReference type="Pfam" id="PF17289"/>
    </source>
</evidence>
<dbReference type="EMBL" id="MF668275">
    <property type="protein sequence ID" value="ASZ73328.1"/>
    <property type="molecule type" value="Genomic_DNA"/>
</dbReference>
<gene>
    <name evidence="7" type="ORF">SEA_LUCKYBARNES_8</name>
</gene>
<keyword evidence="2" id="KW-0547">Nucleotide-binding</keyword>
<dbReference type="Pfam" id="PF03237">
    <property type="entry name" value="Terminase_6N"/>
    <property type="match status" value="1"/>
</dbReference>
<name>A0A249XNL6_9CAUD</name>
<dbReference type="Pfam" id="PF17289">
    <property type="entry name" value="Terminase_6C"/>
    <property type="match status" value="1"/>
</dbReference>
<accession>A0A249XNL6</accession>
<dbReference type="Proteomes" id="UP000224487">
    <property type="component" value="Genome"/>
</dbReference>
<dbReference type="GO" id="GO:0005524">
    <property type="term" value="F:ATP binding"/>
    <property type="evidence" value="ECO:0007669"/>
    <property type="project" value="UniProtKB-KW"/>
</dbReference>
<dbReference type="InterPro" id="IPR035421">
    <property type="entry name" value="Terminase_6C"/>
</dbReference>
<keyword evidence="1" id="KW-1188">Viral release from host cell</keyword>
<keyword evidence="3" id="KW-0067">ATP-binding</keyword>
<evidence type="ECO:0000256" key="5">
    <source>
        <dbReference type="SAM" id="MobiDB-lite"/>
    </source>
</evidence>
<evidence type="ECO:0000256" key="4">
    <source>
        <dbReference type="ARBA" id="ARBA00023219"/>
    </source>
</evidence>
<dbReference type="InterPro" id="IPR006517">
    <property type="entry name" value="Phage_terminase_lsu-like_C"/>
</dbReference>
<feature type="domain" description="Terminase large subunit gp17-like C-terminal" evidence="6">
    <location>
        <begin position="329"/>
        <end position="472"/>
    </location>
</feature>
<reference evidence="8" key="1">
    <citation type="submission" date="2017-08" db="EMBL/GenBank/DDBJ databases">
        <authorList>
            <person name="de Groot N.N."/>
        </authorList>
    </citation>
    <scope>NUCLEOTIDE SEQUENCE [LARGE SCALE GENOMIC DNA]</scope>
</reference>
<keyword evidence="8" id="KW-1185">Reference proteome</keyword>
<evidence type="ECO:0000313" key="7">
    <source>
        <dbReference type="EMBL" id="ASZ73328.1"/>
    </source>
</evidence>
<evidence type="ECO:0000256" key="2">
    <source>
        <dbReference type="ARBA" id="ARBA00022741"/>
    </source>
</evidence>
<protein>
    <submittedName>
        <fullName evidence="7">Terminase</fullName>
    </submittedName>
</protein>
<proteinExistence type="predicted"/>
<organism evidence="7 8">
    <name type="scientific">Brevibacterium phage LuckyBarnes</name>
    <dbReference type="NCBI Taxonomy" id="2027888"/>
    <lineage>
        <taxon>Viruses</taxon>
        <taxon>Duplodnaviria</taxon>
        <taxon>Heunggongvirae</taxon>
        <taxon>Uroviricota</taxon>
        <taxon>Caudoviricetes</taxon>
        <taxon>Luckybarnesvirus</taxon>
        <taxon>Luckybarnesvirus luckybarnes</taxon>
    </lineage>
</organism>
<evidence type="ECO:0000256" key="1">
    <source>
        <dbReference type="ARBA" id="ARBA00022612"/>
    </source>
</evidence>
<feature type="region of interest" description="Disordered" evidence="5">
    <location>
        <begin position="263"/>
        <end position="295"/>
    </location>
</feature>
<sequence>MSVDWMASLAQRLEGRSTGTAQRRWATPGDMALELDSRTLQTPALKLIDEKLVQAFTTPDYRLIISMPPQEGKSQRASRRFPLWALHQNPDLRIAMASYETRIATRWGRAVRDDITQNPQLGLDVRYDMSSQAEWQINGHEGGMFSVGVGGAMTGRAVDLLLIDDPVKGREQADSPTIREKTWDWWTDVALTRLAPGAPVIIILTRWHADDLAGRLLAEDDTEWDYLNIPAEADHRPEDGEDDVLGREPGEFMISARGRTRQQWESRKKASGPKTWASLYQGRPTPGEGGVFPPPEDWARYDAPMWVERPDGSRLIPGLRENGYELIQSWDMTFKDTKASDYVVGQVWLRVGIHAYLLDQVRERLNFNATAQAVKSLSARWPQATAKLIEDKANGSAILAHLSKTVSGMIPVEPQGSKLERASAISPFVFAENVHLPTAQLLPSVEDLLEETKSFPNSPHDDTIDSLSQGLSYLLLHDLHDQDEMVAQEWADNRMISPY</sequence>
<dbReference type="NCBIfam" id="TIGR01630">
    <property type="entry name" value="psiM2_ORF9"/>
    <property type="match status" value="1"/>
</dbReference>
<keyword evidence="4" id="KW-0231">Viral genome packaging</keyword>
<evidence type="ECO:0000313" key="8">
    <source>
        <dbReference type="Proteomes" id="UP000224487"/>
    </source>
</evidence>
<evidence type="ECO:0000256" key="3">
    <source>
        <dbReference type="ARBA" id="ARBA00022840"/>
    </source>
</evidence>